<accession>A0ABX0IK75</accession>
<keyword evidence="2" id="KW-1185">Reference proteome</keyword>
<gene>
    <name evidence="1" type="ORF">FIA58_000915</name>
</gene>
<evidence type="ECO:0000313" key="1">
    <source>
        <dbReference type="EMBL" id="NHN24224.1"/>
    </source>
</evidence>
<comment type="caution">
    <text evidence="1">The sequence shown here is derived from an EMBL/GenBank/DDBJ whole genome shotgun (WGS) entry which is preliminary data.</text>
</comment>
<reference evidence="2" key="1">
    <citation type="submission" date="2019-05" db="EMBL/GenBank/DDBJ databases">
        <title>Flavobacterium profundi sp. nov., isolated from a deep-sea seamount.</title>
        <authorList>
            <person name="Zhang D.-C."/>
        </authorList>
    </citation>
    <scope>NUCLEOTIDE SEQUENCE [LARGE SCALE GENOMIC DNA]</scope>
    <source>
        <strain evidence="2">EC11</strain>
    </source>
</reference>
<dbReference type="Proteomes" id="UP000817854">
    <property type="component" value="Unassembled WGS sequence"/>
</dbReference>
<dbReference type="RefSeq" id="WP_140959075.1">
    <property type="nucleotide sequence ID" value="NZ_VEVQ02000001.1"/>
</dbReference>
<evidence type="ECO:0008006" key="3">
    <source>
        <dbReference type="Google" id="ProtNLM"/>
    </source>
</evidence>
<reference evidence="1 2" key="3">
    <citation type="submission" date="2020-02" db="EMBL/GenBank/DDBJ databases">
        <title>Flavobacterium profundi sp. nov., isolated from a deep-sea seamount.</title>
        <authorList>
            <person name="Zhang D.-C."/>
        </authorList>
    </citation>
    <scope>NUCLEOTIDE SEQUENCE [LARGE SCALE GENOMIC DNA]</scope>
    <source>
        <strain evidence="1 2">EC11</strain>
    </source>
</reference>
<evidence type="ECO:0000313" key="2">
    <source>
        <dbReference type="Proteomes" id="UP000817854"/>
    </source>
</evidence>
<organism evidence="1 2">
    <name type="scientific">Flavobacterium jejuense</name>
    <dbReference type="NCBI Taxonomy" id="1544455"/>
    <lineage>
        <taxon>Bacteria</taxon>
        <taxon>Pseudomonadati</taxon>
        <taxon>Bacteroidota</taxon>
        <taxon>Flavobacteriia</taxon>
        <taxon>Flavobacteriales</taxon>
        <taxon>Flavobacteriaceae</taxon>
        <taxon>Flavobacterium</taxon>
    </lineage>
</organism>
<name>A0ABX0IK75_9FLAO</name>
<dbReference type="EMBL" id="VEVQ02000001">
    <property type="protein sequence ID" value="NHN24224.1"/>
    <property type="molecule type" value="Genomic_DNA"/>
</dbReference>
<proteinExistence type="predicted"/>
<protein>
    <recommendedName>
        <fullName evidence="3">Cytochrome c domain-containing protein</fullName>
    </recommendedName>
</protein>
<reference evidence="1 2" key="2">
    <citation type="submission" date="2019-05" db="EMBL/GenBank/DDBJ databases">
        <authorList>
            <person name="Lianzixin W."/>
        </authorList>
    </citation>
    <scope>NUCLEOTIDE SEQUENCE [LARGE SCALE GENOMIC DNA]</scope>
    <source>
        <strain evidence="1 2">EC11</strain>
    </source>
</reference>
<sequence length="142" mass="16803">MKKYLLLVVITFYIGCNQKNENNDMPNEKEAFDMYEFSQMAGLMEQMYAENKKIKESIEKGESIGEFPEYFSTIYEAELTDKKDRDSFFNQQARIFIEAQQLIYENDENVKDHFNLAIDACIQCHQQKCLGPIPRIKKLYIK</sequence>